<dbReference type="EMBL" id="MAGO01000003">
    <property type="protein sequence ID" value="OCC15936.1"/>
    <property type="molecule type" value="Genomic_DNA"/>
</dbReference>
<comment type="caution">
    <text evidence="1">The sequence shown here is derived from an EMBL/GenBank/DDBJ whole genome shotgun (WGS) entry which is preliminary data.</text>
</comment>
<name>A0A1B9F7N9_9BACT</name>
<protein>
    <submittedName>
        <fullName evidence="1">Uncharacterized protein</fullName>
    </submittedName>
</protein>
<evidence type="ECO:0000313" key="1">
    <source>
        <dbReference type="EMBL" id="OCC15936.1"/>
    </source>
</evidence>
<evidence type="ECO:0000313" key="2">
    <source>
        <dbReference type="Proteomes" id="UP000093080"/>
    </source>
</evidence>
<proteinExistence type="predicted"/>
<sequence length="41" mass="4673">MLIHKERFLKGYIGKGVLKTQSSLMSSSGLWPKYLKMSAEK</sequence>
<keyword evidence="2" id="KW-1185">Reference proteome</keyword>
<gene>
    <name evidence="1" type="ORF">DBT_0861</name>
</gene>
<dbReference type="Proteomes" id="UP000093080">
    <property type="component" value="Unassembled WGS sequence"/>
</dbReference>
<dbReference type="AlphaFoldDB" id="A0A1B9F7N9"/>
<organism evidence="1 2">
    <name type="scientific">Dissulfuribacter thermophilus</name>
    <dbReference type="NCBI Taxonomy" id="1156395"/>
    <lineage>
        <taxon>Bacteria</taxon>
        <taxon>Pseudomonadati</taxon>
        <taxon>Thermodesulfobacteriota</taxon>
        <taxon>Dissulfuribacteria</taxon>
        <taxon>Dissulfuribacterales</taxon>
        <taxon>Dissulfuribacteraceae</taxon>
        <taxon>Dissulfuribacter</taxon>
    </lineage>
</organism>
<accession>A0A1B9F7N9</accession>
<reference evidence="1 2" key="1">
    <citation type="submission" date="2016-06" db="EMBL/GenBank/DDBJ databases">
        <title>Respiratory ammonification of nitrate coupled to the oxidation of elemental sulfur in deep-sea autotrophic thermophilic bacteria.</title>
        <authorList>
            <person name="Slobodkina G.B."/>
            <person name="Mardanov A.V."/>
            <person name="Ravin N.V."/>
            <person name="Frolova A.A."/>
            <person name="Viryasiv M.B."/>
            <person name="Chernyh N.A."/>
            <person name="Bonch-Osmolovskaya E.A."/>
            <person name="Slobodkin A.I."/>
        </authorList>
    </citation>
    <scope>NUCLEOTIDE SEQUENCE [LARGE SCALE GENOMIC DNA]</scope>
    <source>
        <strain evidence="1 2">S69</strain>
    </source>
</reference>